<keyword evidence="7" id="KW-0813">Transport</keyword>
<evidence type="ECO:0000256" key="7">
    <source>
        <dbReference type="RuleBase" id="RU003879"/>
    </source>
</evidence>
<evidence type="ECO:0000256" key="2">
    <source>
        <dbReference type="ARBA" id="ARBA00005811"/>
    </source>
</evidence>
<dbReference type="EMBL" id="FOSZ01000002">
    <property type="protein sequence ID" value="SFK75232.1"/>
    <property type="molecule type" value="Genomic_DNA"/>
</dbReference>
<evidence type="ECO:0000256" key="3">
    <source>
        <dbReference type="ARBA" id="ARBA00022475"/>
    </source>
</evidence>
<evidence type="ECO:0000313" key="8">
    <source>
        <dbReference type="EMBL" id="SFK75232.1"/>
    </source>
</evidence>
<evidence type="ECO:0000256" key="6">
    <source>
        <dbReference type="ARBA" id="ARBA00023136"/>
    </source>
</evidence>
<dbReference type="GO" id="GO:0015031">
    <property type="term" value="P:protein transport"/>
    <property type="evidence" value="ECO:0007669"/>
    <property type="project" value="UniProtKB-KW"/>
</dbReference>
<name>A0A1I4C2E0_9RHOB</name>
<keyword evidence="5" id="KW-1133">Transmembrane helix</keyword>
<evidence type="ECO:0000256" key="5">
    <source>
        <dbReference type="ARBA" id="ARBA00022989"/>
    </source>
</evidence>
<keyword evidence="3" id="KW-1003">Cell membrane</keyword>
<proteinExistence type="inferred from homology"/>
<keyword evidence="9" id="KW-1185">Reference proteome</keyword>
<keyword evidence="4 7" id="KW-0812">Transmembrane</keyword>
<dbReference type="PANTHER" id="PTHR30558:SF3">
    <property type="entry name" value="BIOPOLYMER TRANSPORT PROTEIN EXBD-RELATED"/>
    <property type="match status" value="1"/>
</dbReference>
<evidence type="ECO:0000313" key="9">
    <source>
        <dbReference type="Proteomes" id="UP000198851"/>
    </source>
</evidence>
<dbReference type="Proteomes" id="UP000198851">
    <property type="component" value="Unassembled WGS sequence"/>
</dbReference>
<keyword evidence="6" id="KW-0472">Membrane</keyword>
<dbReference type="InterPro" id="IPR003400">
    <property type="entry name" value="ExbD"/>
</dbReference>
<dbReference type="AlphaFoldDB" id="A0A1I4C2E0"/>
<dbReference type="Pfam" id="PF02472">
    <property type="entry name" value="ExbD"/>
    <property type="match status" value="1"/>
</dbReference>
<evidence type="ECO:0000256" key="4">
    <source>
        <dbReference type="ARBA" id="ARBA00022692"/>
    </source>
</evidence>
<dbReference type="STRING" id="1280847.SAMN04488036_10218"/>
<evidence type="ECO:0000256" key="1">
    <source>
        <dbReference type="ARBA" id="ARBA00004162"/>
    </source>
</evidence>
<organism evidence="8 9">
    <name type="scientific">Shimia haliotis</name>
    <dbReference type="NCBI Taxonomy" id="1280847"/>
    <lineage>
        <taxon>Bacteria</taxon>
        <taxon>Pseudomonadati</taxon>
        <taxon>Pseudomonadota</taxon>
        <taxon>Alphaproteobacteria</taxon>
        <taxon>Rhodobacterales</taxon>
        <taxon>Roseobacteraceae</taxon>
    </lineage>
</organism>
<keyword evidence="7" id="KW-0653">Protein transport</keyword>
<dbReference type="PANTHER" id="PTHR30558">
    <property type="entry name" value="EXBD MEMBRANE COMPONENT OF PMF-DRIVEN MACROMOLECULE IMPORT SYSTEM"/>
    <property type="match status" value="1"/>
</dbReference>
<dbReference type="GO" id="GO:0005886">
    <property type="term" value="C:plasma membrane"/>
    <property type="evidence" value="ECO:0007669"/>
    <property type="project" value="UniProtKB-SubCell"/>
</dbReference>
<comment type="similarity">
    <text evidence="2 7">Belongs to the ExbD/TolR family.</text>
</comment>
<gene>
    <name evidence="8" type="ORF">SAMN04488036_10218</name>
</gene>
<accession>A0A1I4C2E0</accession>
<reference evidence="9" key="1">
    <citation type="submission" date="2016-10" db="EMBL/GenBank/DDBJ databases">
        <authorList>
            <person name="Varghese N."/>
            <person name="Submissions S."/>
        </authorList>
    </citation>
    <scope>NUCLEOTIDE SEQUENCE [LARGE SCALE GENOMIC DNA]</scope>
    <source>
        <strain evidence="9">DSM 28453</strain>
    </source>
</reference>
<protein>
    <submittedName>
        <fullName evidence="8">Biopolymer transport protein ExbD</fullName>
    </submittedName>
</protein>
<comment type="subcellular location">
    <subcellularLocation>
        <location evidence="1">Cell membrane</location>
        <topology evidence="1">Single-pass membrane protein</topology>
    </subcellularLocation>
    <subcellularLocation>
        <location evidence="7">Cell membrane</location>
        <topology evidence="7">Single-pass type II membrane protein</topology>
    </subcellularLocation>
</comment>
<sequence length="109" mass="11917">MIDVVFLLLVFFMLAARFGMDVEIDLPLTAASEKPYQGPPRLVDIAPDTVRLNGAATPMDALLADLGTMMLSHDDAIILRARDGAQLQRVVSVMERLTDAGYETLVLVE</sequence>
<dbReference type="GO" id="GO:0022857">
    <property type="term" value="F:transmembrane transporter activity"/>
    <property type="evidence" value="ECO:0007669"/>
    <property type="project" value="InterPro"/>
</dbReference>